<name>A0A1M5XNI6_9FIRM</name>
<reference evidence="2 3" key="1">
    <citation type="submission" date="2016-11" db="EMBL/GenBank/DDBJ databases">
        <authorList>
            <person name="Jaros S."/>
            <person name="Januszkiewicz K."/>
            <person name="Wedrychowicz H."/>
        </authorList>
    </citation>
    <scope>NUCLEOTIDE SEQUENCE [LARGE SCALE GENOMIC DNA]</scope>
    <source>
        <strain evidence="2 3">DSM 10068</strain>
    </source>
</reference>
<dbReference type="Pfam" id="PF12654">
    <property type="entry name" value="DUF3786"/>
    <property type="match status" value="1"/>
</dbReference>
<dbReference type="STRING" id="1123282.SAMN02745823_01899"/>
<gene>
    <name evidence="2" type="ORF">SAMN02745823_01899</name>
</gene>
<evidence type="ECO:0000313" key="3">
    <source>
        <dbReference type="Proteomes" id="UP000183995"/>
    </source>
</evidence>
<evidence type="ECO:0000259" key="1">
    <source>
        <dbReference type="Pfam" id="PF12654"/>
    </source>
</evidence>
<dbReference type="EMBL" id="FQXV01000006">
    <property type="protein sequence ID" value="SHI01326.1"/>
    <property type="molecule type" value="Genomic_DNA"/>
</dbReference>
<proteinExistence type="predicted"/>
<accession>A0A1M5XNI6</accession>
<dbReference type="AlphaFoldDB" id="A0A1M5XNI6"/>
<dbReference type="Proteomes" id="UP000183995">
    <property type="component" value="Unassembled WGS sequence"/>
</dbReference>
<dbReference type="InterPro" id="IPR024264">
    <property type="entry name" value="DUF3786"/>
</dbReference>
<sequence length="212" mass="23643">MAERNPNQQYGVPLAIYQERYGALDPEEVSRRAGVPFDPARGVFTLTVLGFEIDAAWPEFSLAPRDAERCPSALYDKEGRILLIRYLIEGTMAEPTGAWLPYRELPWGDVYDRNFQGRCIKRLAFGFGAKPGEFARACQALGGVPYDKGDASYDLAFLPHVTVRLILWSGDDEFPPQSQWLFSDNMPLAFTAEDVACMGDVIIGALKEIGKK</sequence>
<evidence type="ECO:0000313" key="2">
    <source>
        <dbReference type="EMBL" id="SHI01326.1"/>
    </source>
</evidence>
<dbReference type="OrthoDB" id="159408at2"/>
<dbReference type="RefSeq" id="WP_073078156.1">
    <property type="nucleotide sequence ID" value="NZ_FQXV01000006.1"/>
</dbReference>
<keyword evidence="3" id="KW-1185">Reference proteome</keyword>
<feature type="domain" description="DUF3786" evidence="1">
    <location>
        <begin position="25"/>
        <end position="203"/>
    </location>
</feature>
<protein>
    <recommendedName>
        <fullName evidence="1">DUF3786 domain-containing protein</fullName>
    </recommendedName>
</protein>
<organism evidence="2 3">
    <name type="scientific">Sporobacter termitidis DSM 10068</name>
    <dbReference type="NCBI Taxonomy" id="1123282"/>
    <lineage>
        <taxon>Bacteria</taxon>
        <taxon>Bacillati</taxon>
        <taxon>Bacillota</taxon>
        <taxon>Clostridia</taxon>
        <taxon>Eubacteriales</taxon>
        <taxon>Oscillospiraceae</taxon>
        <taxon>Sporobacter</taxon>
    </lineage>
</organism>